<dbReference type="HAMAP" id="MF_01365_B">
    <property type="entry name" value="Ribosomal_uL6_B"/>
    <property type="match status" value="1"/>
</dbReference>
<evidence type="ECO:0000259" key="6">
    <source>
        <dbReference type="Pfam" id="PF00347"/>
    </source>
</evidence>
<dbReference type="PIRSF" id="PIRSF002162">
    <property type="entry name" value="Ribosomal_L6"/>
    <property type="match status" value="1"/>
</dbReference>
<dbReference type="FunFam" id="3.90.930.12:FF:000001">
    <property type="entry name" value="50S ribosomal protein L6"/>
    <property type="match status" value="1"/>
</dbReference>
<dbReference type="PANTHER" id="PTHR11655:SF14">
    <property type="entry name" value="LARGE RIBOSOMAL SUBUNIT PROTEIN UL6M"/>
    <property type="match status" value="1"/>
</dbReference>
<dbReference type="InterPro" id="IPR036789">
    <property type="entry name" value="Ribosomal_uL6-like_a/b-dom_sf"/>
</dbReference>
<accession>A0A381PW29</accession>
<organism evidence="7">
    <name type="scientific">marine metagenome</name>
    <dbReference type="NCBI Taxonomy" id="408172"/>
    <lineage>
        <taxon>unclassified sequences</taxon>
        <taxon>metagenomes</taxon>
        <taxon>ecological metagenomes</taxon>
    </lineage>
</organism>
<protein>
    <recommendedName>
        <fullName evidence="6">Large ribosomal subunit protein uL6 alpha-beta domain-containing protein</fullName>
    </recommendedName>
</protein>
<dbReference type="FunFam" id="3.90.930.12:FF:000002">
    <property type="entry name" value="50S ribosomal protein L6"/>
    <property type="match status" value="1"/>
</dbReference>
<dbReference type="GO" id="GO:0019843">
    <property type="term" value="F:rRNA binding"/>
    <property type="evidence" value="ECO:0007669"/>
    <property type="project" value="UniProtKB-KW"/>
</dbReference>
<evidence type="ECO:0000256" key="3">
    <source>
        <dbReference type="ARBA" id="ARBA00022884"/>
    </source>
</evidence>
<feature type="domain" description="Large ribosomal subunit protein uL6 alpha-beta" evidence="6">
    <location>
        <begin position="11"/>
        <end position="82"/>
    </location>
</feature>
<proteinExistence type="inferred from homology"/>
<dbReference type="InterPro" id="IPR000702">
    <property type="entry name" value="Ribosomal_uL6-like"/>
</dbReference>
<dbReference type="InterPro" id="IPR020040">
    <property type="entry name" value="Ribosomal_uL6_a/b-dom"/>
</dbReference>
<dbReference type="InterPro" id="IPR019906">
    <property type="entry name" value="Ribosomal_uL6_bac-type"/>
</dbReference>
<dbReference type="Pfam" id="PF00347">
    <property type="entry name" value="Ribosomal_L6"/>
    <property type="match status" value="2"/>
</dbReference>
<evidence type="ECO:0000256" key="2">
    <source>
        <dbReference type="ARBA" id="ARBA00022730"/>
    </source>
</evidence>
<dbReference type="GO" id="GO:0002181">
    <property type="term" value="P:cytoplasmic translation"/>
    <property type="evidence" value="ECO:0007669"/>
    <property type="project" value="TreeGrafter"/>
</dbReference>
<dbReference type="NCBIfam" id="TIGR03654">
    <property type="entry name" value="L6_bact"/>
    <property type="match status" value="1"/>
</dbReference>
<keyword evidence="2" id="KW-0699">rRNA-binding</keyword>
<reference evidence="7" key="1">
    <citation type="submission" date="2018-05" db="EMBL/GenBank/DDBJ databases">
        <authorList>
            <person name="Lanie J.A."/>
            <person name="Ng W.-L."/>
            <person name="Kazmierczak K.M."/>
            <person name="Andrzejewski T.M."/>
            <person name="Davidsen T.M."/>
            <person name="Wayne K.J."/>
            <person name="Tettelin H."/>
            <person name="Glass J.I."/>
            <person name="Rusch D."/>
            <person name="Podicherti R."/>
            <person name="Tsui H.-C.T."/>
            <person name="Winkler M.E."/>
        </authorList>
    </citation>
    <scope>NUCLEOTIDE SEQUENCE</scope>
</reference>
<evidence type="ECO:0000256" key="1">
    <source>
        <dbReference type="ARBA" id="ARBA00009356"/>
    </source>
</evidence>
<comment type="similarity">
    <text evidence="1">Belongs to the universal ribosomal protein uL6 family.</text>
</comment>
<gene>
    <name evidence="7" type="ORF">METZ01_LOCUS23964</name>
</gene>
<dbReference type="AlphaFoldDB" id="A0A381PW29"/>
<evidence type="ECO:0000256" key="4">
    <source>
        <dbReference type="ARBA" id="ARBA00022980"/>
    </source>
</evidence>
<dbReference type="SUPFAM" id="SSF56053">
    <property type="entry name" value="Ribosomal protein L6"/>
    <property type="match status" value="2"/>
</dbReference>
<feature type="domain" description="Large ribosomal subunit protein uL6 alpha-beta" evidence="6">
    <location>
        <begin position="90"/>
        <end position="165"/>
    </location>
</feature>
<dbReference type="InterPro" id="IPR002358">
    <property type="entry name" value="Ribosomal_uL6_CS"/>
</dbReference>
<evidence type="ECO:0000256" key="5">
    <source>
        <dbReference type="ARBA" id="ARBA00023274"/>
    </source>
</evidence>
<name>A0A381PW29_9ZZZZ</name>
<sequence length="183" mass="19824">MSRIGKQPVLVPSGVECKVNGSTVDVKGPKGQLSRQLHPNMKIELKDNTVTVTRPTDSRLDRSLHGLTRTLINNMVLGVSTGYSKQLNIVGVGYKVALKGKNLELNLGHSHAINYPVPKGIEFEVDGKKNTIIVKGVNKEVVGQTAAEIRGFRPPEPYKGKGVMYSTERIIRKAGKAAVVKGT</sequence>
<keyword evidence="3" id="KW-0694">RNA-binding</keyword>
<dbReference type="PANTHER" id="PTHR11655">
    <property type="entry name" value="60S/50S RIBOSOMAL PROTEIN L6/L9"/>
    <property type="match status" value="1"/>
</dbReference>
<dbReference type="EMBL" id="UINC01001111">
    <property type="protein sequence ID" value="SUZ71110.1"/>
    <property type="molecule type" value="Genomic_DNA"/>
</dbReference>
<dbReference type="PRINTS" id="PR00059">
    <property type="entry name" value="RIBOSOMALL6"/>
</dbReference>
<keyword evidence="4" id="KW-0689">Ribosomal protein</keyword>
<evidence type="ECO:0000313" key="7">
    <source>
        <dbReference type="EMBL" id="SUZ71110.1"/>
    </source>
</evidence>
<keyword evidence="5" id="KW-0687">Ribonucleoprotein</keyword>
<dbReference type="GO" id="GO:0022625">
    <property type="term" value="C:cytosolic large ribosomal subunit"/>
    <property type="evidence" value="ECO:0007669"/>
    <property type="project" value="TreeGrafter"/>
</dbReference>
<dbReference type="GO" id="GO:0003735">
    <property type="term" value="F:structural constituent of ribosome"/>
    <property type="evidence" value="ECO:0007669"/>
    <property type="project" value="InterPro"/>
</dbReference>
<dbReference type="Gene3D" id="3.90.930.12">
    <property type="entry name" value="Ribosomal protein L6, alpha-beta domain"/>
    <property type="match status" value="2"/>
</dbReference>
<dbReference type="PROSITE" id="PS00525">
    <property type="entry name" value="RIBOSOMAL_L6_1"/>
    <property type="match status" value="1"/>
</dbReference>